<gene>
    <name evidence="5" type="ORF">IQ230_00825</name>
</gene>
<evidence type="ECO:0000256" key="1">
    <source>
        <dbReference type="ARBA" id="ARBA00023015"/>
    </source>
</evidence>
<dbReference type="PANTHER" id="PTHR47893:SF1">
    <property type="entry name" value="REGULATORY PROTEIN PCHR"/>
    <property type="match status" value="1"/>
</dbReference>
<comment type="caution">
    <text evidence="5">The sequence shown here is derived from an EMBL/GenBank/DDBJ whole genome shotgun (WGS) entry which is preliminary data.</text>
</comment>
<evidence type="ECO:0000313" key="6">
    <source>
        <dbReference type="Proteomes" id="UP000651156"/>
    </source>
</evidence>
<accession>A0ABR9UKW3</accession>
<dbReference type="SUPFAM" id="SSF46689">
    <property type="entry name" value="Homeodomain-like"/>
    <property type="match status" value="2"/>
</dbReference>
<proteinExistence type="predicted"/>
<dbReference type="EMBL" id="JADEWN010000001">
    <property type="protein sequence ID" value="MBE9188931.1"/>
    <property type="molecule type" value="Genomic_DNA"/>
</dbReference>
<evidence type="ECO:0000259" key="4">
    <source>
        <dbReference type="PROSITE" id="PS01124"/>
    </source>
</evidence>
<sequence length="340" mass="38983">MTIVYTDAQWDEIREEGLQTGKIIDQADDVESISIWQHPLRKGLVSETLLCLGLQTEIYQFEYPEIYGHEYLDSCDPPVITLVFRSAGVWTEQIFGVNEDACEQPGESYLFYYSAGTREIEKKMAGRDVNVRIRIEPQMLRLLSRGQEESLPCLLKPFLATDTPPSFYQSLGNITPATQVALQQLLQCPFQGIMRRTYLEAKTLELITLQLAQLFNDGTHSYQKANLKSSDIERIYQARDILIQNSSNPPSLVELAQRVQLNDRKLKQGFRQIFGTTVFGYLHDYRLEKACQLLIEDRMNVSEVSYAVGFANRGYFAAAFRKKFGINPSDYQAQWRKKSA</sequence>
<organism evidence="5 6">
    <name type="scientific">Gloeocapsopsis crepidinum LEGE 06123</name>
    <dbReference type="NCBI Taxonomy" id="588587"/>
    <lineage>
        <taxon>Bacteria</taxon>
        <taxon>Bacillati</taxon>
        <taxon>Cyanobacteriota</taxon>
        <taxon>Cyanophyceae</taxon>
        <taxon>Oscillatoriophycideae</taxon>
        <taxon>Chroococcales</taxon>
        <taxon>Chroococcaceae</taxon>
        <taxon>Gloeocapsopsis</taxon>
    </lineage>
</organism>
<dbReference type="PROSITE" id="PS01124">
    <property type="entry name" value="HTH_ARAC_FAMILY_2"/>
    <property type="match status" value="1"/>
</dbReference>
<evidence type="ECO:0000256" key="2">
    <source>
        <dbReference type="ARBA" id="ARBA00023125"/>
    </source>
</evidence>
<name>A0ABR9UKW3_9CHRO</name>
<evidence type="ECO:0000313" key="5">
    <source>
        <dbReference type="EMBL" id="MBE9188931.1"/>
    </source>
</evidence>
<dbReference type="InterPro" id="IPR009057">
    <property type="entry name" value="Homeodomain-like_sf"/>
</dbReference>
<dbReference type="Gene3D" id="1.10.10.60">
    <property type="entry name" value="Homeodomain-like"/>
    <property type="match status" value="2"/>
</dbReference>
<keyword evidence="6" id="KW-1185">Reference proteome</keyword>
<dbReference type="InterPro" id="IPR018060">
    <property type="entry name" value="HTH_AraC"/>
</dbReference>
<dbReference type="SMART" id="SM00342">
    <property type="entry name" value="HTH_ARAC"/>
    <property type="match status" value="1"/>
</dbReference>
<dbReference type="InterPro" id="IPR053142">
    <property type="entry name" value="PchR_regulatory_protein"/>
</dbReference>
<dbReference type="InterPro" id="IPR020449">
    <property type="entry name" value="Tscrpt_reg_AraC-type_HTH"/>
</dbReference>
<dbReference type="PANTHER" id="PTHR47893">
    <property type="entry name" value="REGULATORY PROTEIN PCHR"/>
    <property type="match status" value="1"/>
</dbReference>
<dbReference type="Pfam" id="PF12833">
    <property type="entry name" value="HTH_18"/>
    <property type="match status" value="1"/>
</dbReference>
<reference evidence="5 6" key="1">
    <citation type="submission" date="2020-10" db="EMBL/GenBank/DDBJ databases">
        <authorList>
            <person name="Castelo-Branco R."/>
            <person name="Eusebio N."/>
            <person name="Adriana R."/>
            <person name="Vieira A."/>
            <person name="Brugerolle De Fraissinette N."/>
            <person name="Rezende De Castro R."/>
            <person name="Schneider M.P."/>
            <person name="Vasconcelos V."/>
            <person name="Leao P.N."/>
        </authorList>
    </citation>
    <scope>NUCLEOTIDE SEQUENCE [LARGE SCALE GENOMIC DNA]</scope>
    <source>
        <strain evidence="5 6">LEGE 06123</strain>
    </source>
</reference>
<dbReference type="PROSITE" id="PS00041">
    <property type="entry name" value="HTH_ARAC_FAMILY_1"/>
    <property type="match status" value="1"/>
</dbReference>
<dbReference type="PRINTS" id="PR00032">
    <property type="entry name" value="HTHARAC"/>
</dbReference>
<keyword evidence="2" id="KW-0238">DNA-binding</keyword>
<feature type="domain" description="HTH araC/xylS-type" evidence="4">
    <location>
        <begin position="236"/>
        <end position="334"/>
    </location>
</feature>
<protein>
    <submittedName>
        <fullName evidence="5">Helix-turn-helix transcriptional regulator</fullName>
    </submittedName>
</protein>
<keyword evidence="1" id="KW-0805">Transcription regulation</keyword>
<dbReference type="Proteomes" id="UP000651156">
    <property type="component" value="Unassembled WGS sequence"/>
</dbReference>
<dbReference type="RefSeq" id="WP_193929900.1">
    <property type="nucleotide sequence ID" value="NZ_CAWPMZ010000041.1"/>
</dbReference>
<evidence type="ECO:0000256" key="3">
    <source>
        <dbReference type="ARBA" id="ARBA00023163"/>
    </source>
</evidence>
<keyword evidence="3" id="KW-0804">Transcription</keyword>
<dbReference type="InterPro" id="IPR018062">
    <property type="entry name" value="HTH_AraC-typ_CS"/>
</dbReference>